<dbReference type="AlphaFoldDB" id="A0A3P8CMT7"/>
<protein>
    <submittedName>
        <fullName evidence="1">Uncharacterized protein</fullName>
    </submittedName>
</protein>
<keyword evidence="2" id="KW-1185">Reference proteome</keyword>
<gene>
    <name evidence="1" type="ORF">SMRZ_LOCUS21908</name>
</gene>
<evidence type="ECO:0000313" key="2">
    <source>
        <dbReference type="Proteomes" id="UP000277204"/>
    </source>
</evidence>
<proteinExistence type="predicted"/>
<accession>A0A3P8CMT7</accession>
<sequence>MENNEQNTAKDSESFNSVNVTECIELKDANLNFNNQQSGTINSSSISSHLPPLNRITVISQDDFHHLCALLEFRGYFLITYTNNRSKEVSVILYFYVYSENMALVT</sequence>
<evidence type="ECO:0000313" key="1">
    <source>
        <dbReference type="EMBL" id="VDP41177.1"/>
    </source>
</evidence>
<dbReference type="Proteomes" id="UP000277204">
    <property type="component" value="Unassembled WGS sequence"/>
</dbReference>
<reference evidence="1 2" key="1">
    <citation type="submission" date="2018-11" db="EMBL/GenBank/DDBJ databases">
        <authorList>
            <consortium name="Pathogen Informatics"/>
        </authorList>
    </citation>
    <scope>NUCLEOTIDE SEQUENCE [LARGE SCALE GENOMIC DNA]</scope>
    <source>
        <strain evidence="1 2">Zambia</strain>
    </source>
</reference>
<name>A0A3P8CMT7_9TREM</name>
<dbReference type="EMBL" id="UZAI01018910">
    <property type="protein sequence ID" value="VDP41177.1"/>
    <property type="molecule type" value="Genomic_DNA"/>
</dbReference>
<organism evidence="1 2">
    <name type="scientific">Schistosoma margrebowiei</name>
    <dbReference type="NCBI Taxonomy" id="48269"/>
    <lineage>
        <taxon>Eukaryota</taxon>
        <taxon>Metazoa</taxon>
        <taxon>Spiralia</taxon>
        <taxon>Lophotrochozoa</taxon>
        <taxon>Platyhelminthes</taxon>
        <taxon>Trematoda</taxon>
        <taxon>Digenea</taxon>
        <taxon>Strigeidida</taxon>
        <taxon>Schistosomatoidea</taxon>
        <taxon>Schistosomatidae</taxon>
        <taxon>Schistosoma</taxon>
    </lineage>
</organism>